<keyword evidence="2" id="KW-1185">Reference proteome</keyword>
<sequence>MIGQKMNYKRYNDILKNMPAPITLDQIPKVKIDYKGLIQYAKSKNMQPGELSDEEKNMFFSEGKTMAWIRENAGYSMNVNS</sequence>
<proteinExistence type="predicted"/>
<dbReference type="EMBL" id="CP017832">
    <property type="protein sequence ID" value="AOZ97945.1"/>
    <property type="molecule type" value="Genomic_DNA"/>
</dbReference>
<dbReference type="RefSeq" id="WP_071177704.1">
    <property type="nucleotide sequence ID" value="NZ_CP017832.1"/>
</dbReference>
<geneLocation type="plasmid" evidence="2">
    <name>pnp144</name>
</geneLocation>
<dbReference type="OrthoDB" id="2068118at2"/>
<gene>
    <name evidence="1" type="ORF">bhn_II146</name>
</gene>
<protein>
    <submittedName>
        <fullName evidence="1">Uncharacterized protein</fullName>
    </submittedName>
</protein>
<evidence type="ECO:0000313" key="2">
    <source>
        <dbReference type="Proteomes" id="UP000179284"/>
    </source>
</evidence>
<dbReference type="KEGG" id="bhu:bhn_II146"/>
<accession>A0A1D9P748</accession>
<reference evidence="2" key="1">
    <citation type="submission" date="2016-10" db="EMBL/GenBank/DDBJ databases">
        <title>The complete genome sequence of the rumen bacterium Butyrivibrio hungatei MB2003.</title>
        <authorList>
            <person name="Palevich N."/>
            <person name="Kelly W.J."/>
            <person name="Leahy S.C."/>
            <person name="Altermann E."/>
            <person name="Rakonjac J."/>
            <person name="Attwood G.T."/>
        </authorList>
    </citation>
    <scope>NUCLEOTIDE SEQUENCE [LARGE SCALE GENOMIC DNA]</scope>
    <source>
        <strain evidence="2">MB2003</strain>
        <plasmid evidence="2">Plasmid pnp144</plasmid>
    </source>
</reference>
<dbReference type="Proteomes" id="UP000179284">
    <property type="component" value="Plasmid pNP144"/>
</dbReference>
<organism evidence="1 2">
    <name type="scientific">Butyrivibrio hungatei</name>
    <dbReference type="NCBI Taxonomy" id="185008"/>
    <lineage>
        <taxon>Bacteria</taxon>
        <taxon>Bacillati</taxon>
        <taxon>Bacillota</taxon>
        <taxon>Clostridia</taxon>
        <taxon>Lachnospirales</taxon>
        <taxon>Lachnospiraceae</taxon>
        <taxon>Butyrivibrio</taxon>
    </lineage>
</organism>
<keyword evidence="1" id="KW-0614">Plasmid</keyword>
<dbReference type="AlphaFoldDB" id="A0A1D9P748"/>
<evidence type="ECO:0000313" key="1">
    <source>
        <dbReference type="EMBL" id="AOZ97945.1"/>
    </source>
</evidence>
<name>A0A1D9P748_9FIRM</name>